<reference evidence="7 8" key="3">
    <citation type="journal article" name="Genome Announc.">
        <title>Improved Draft Genome Sequence of Clostridium pasteurianum Strain ATCC 6013 (DSM 525) Using a Hybrid Next-Generation Sequencing Approach.</title>
        <authorList>
            <person name="Pyne M.E."/>
            <person name="Utturkar S."/>
            <person name="Brown S.D."/>
            <person name="Moo-Young M."/>
            <person name="Chung D.A."/>
            <person name="Chou C.P."/>
        </authorList>
    </citation>
    <scope>NUCLEOTIDE SEQUENCE [LARGE SCALE GENOMIC DNA]</scope>
    <source>
        <strain evidence="7 8">ATCC 6013</strain>
    </source>
</reference>
<dbReference type="PANTHER" id="PTHR42798">
    <property type="entry name" value="LIPOPROTEIN-RELEASING SYSTEM ATP-BINDING PROTEIN LOLD"/>
    <property type="match status" value="1"/>
</dbReference>
<dbReference type="InterPro" id="IPR017911">
    <property type="entry name" value="MacB-like_ATP-bd"/>
</dbReference>
<keyword evidence="7" id="KW-0378">Hydrolase</keyword>
<dbReference type="CDD" id="cd03255">
    <property type="entry name" value="ABC_MJ0796_LolCDE_FtsE"/>
    <property type="match status" value="1"/>
</dbReference>
<evidence type="ECO:0000313" key="6">
    <source>
        <dbReference type="EMBL" id="AJA53885.1"/>
    </source>
</evidence>
<dbReference type="FunFam" id="3.40.50.300:FF:000032">
    <property type="entry name" value="Export ABC transporter ATP-binding protein"/>
    <property type="match status" value="1"/>
</dbReference>
<keyword evidence="3" id="KW-0547">Nucleotide-binding</keyword>
<dbReference type="Gene3D" id="3.40.50.300">
    <property type="entry name" value="P-loop containing nucleotide triphosphate hydrolases"/>
    <property type="match status" value="1"/>
</dbReference>
<gene>
    <name evidence="6" type="ORF">CLPA_c38590</name>
    <name evidence="7" type="ORF">CP6013_03346</name>
</gene>
<dbReference type="AlphaFoldDB" id="A0A0H3J9B2"/>
<dbReference type="RefSeq" id="WP_003447773.1">
    <property type="nucleotide sequence ID" value="NZ_ANZB01000016.1"/>
</dbReference>
<evidence type="ECO:0000256" key="3">
    <source>
        <dbReference type="ARBA" id="ARBA00022741"/>
    </source>
</evidence>
<dbReference type="Pfam" id="PF00005">
    <property type="entry name" value="ABC_tran"/>
    <property type="match status" value="1"/>
</dbReference>
<dbReference type="InterPro" id="IPR003439">
    <property type="entry name" value="ABC_transporter-like_ATP-bd"/>
</dbReference>
<dbReference type="EMBL" id="JPGY02000001">
    <property type="protein sequence ID" value="KRU14090.1"/>
    <property type="molecule type" value="Genomic_DNA"/>
</dbReference>
<protein>
    <submittedName>
        <fullName evidence="6">ABC-type antimicrobial peptide transport system, ATPase component</fullName>
    </submittedName>
    <submittedName>
        <fullName evidence="7">Polyamine-transporting ATPase</fullName>
        <ecNumber evidence="7">3.6.3.31</ecNumber>
    </submittedName>
</protein>
<reference evidence="6 9" key="1">
    <citation type="journal article" date="2015" name="Genome Announc.">
        <title>Complete Genome Sequence of the Nitrogen-Fixing and Solvent-Producing Clostridium pasteurianum DSM 525.</title>
        <authorList>
            <person name="Poehlein A."/>
            <person name="Grosse-Honebrink A."/>
            <person name="Zhang Y."/>
            <person name="Minton N.P."/>
            <person name="Daniel R."/>
        </authorList>
    </citation>
    <scope>NUCLEOTIDE SEQUENCE [LARGE SCALE GENOMIC DNA]</scope>
    <source>
        <strain evidence="6">DSM 525</strain>
        <strain evidence="9">DSM 525 / ATCC 6013</strain>
    </source>
</reference>
<dbReference type="SMART" id="SM00382">
    <property type="entry name" value="AAA"/>
    <property type="match status" value="1"/>
</dbReference>
<dbReference type="Proteomes" id="UP000030905">
    <property type="component" value="Chromosome"/>
</dbReference>
<evidence type="ECO:0000259" key="5">
    <source>
        <dbReference type="PROSITE" id="PS50893"/>
    </source>
</evidence>
<reference evidence="7" key="2">
    <citation type="submission" date="2015-10" db="EMBL/GenBank/DDBJ databases">
        <title>Improved Draft Genome Sequence of Clostridium pasteurianum Strain ATCC 6013 (DSM 525) Using a Hybrid Next-Generation Sequencing Approach.</title>
        <authorList>
            <person name="Pyne M.E."/>
            <person name="Utturkar S.M."/>
            <person name="Brown S.D."/>
            <person name="Moo-Young M."/>
            <person name="Chung D.A."/>
            <person name="Chou P.C."/>
        </authorList>
    </citation>
    <scope>NUCLEOTIDE SEQUENCE</scope>
    <source>
        <strain evidence="7">ATCC 6013</strain>
    </source>
</reference>
<comment type="similarity">
    <text evidence="1">Belongs to the ABC transporter superfamily.</text>
</comment>
<dbReference type="InterPro" id="IPR027417">
    <property type="entry name" value="P-loop_NTPase"/>
</dbReference>
<dbReference type="EC" id="3.6.3.31" evidence="7"/>
<keyword evidence="9" id="KW-1185">Reference proteome</keyword>
<feature type="domain" description="ABC transporter" evidence="5">
    <location>
        <begin position="4"/>
        <end position="245"/>
    </location>
</feature>
<evidence type="ECO:0000313" key="8">
    <source>
        <dbReference type="Proteomes" id="UP000028042"/>
    </source>
</evidence>
<dbReference type="PATRIC" id="fig|1262449.3.peg.3682"/>
<dbReference type="PROSITE" id="PS50893">
    <property type="entry name" value="ABC_TRANSPORTER_2"/>
    <property type="match status" value="1"/>
</dbReference>
<evidence type="ECO:0000256" key="2">
    <source>
        <dbReference type="ARBA" id="ARBA00022448"/>
    </source>
</evidence>
<name>A0A0H3J9B2_CLOPA</name>
<dbReference type="SUPFAM" id="SSF52540">
    <property type="entry name" value="P-loop containing nucleoside triphosphate hydrolases"/>
    <property type="match status" value="1"/>
</dbReference>
<dbReference type="GeneID" id="93075942"/>
<proteinExistence type="inferred from homology"/>
<keyword evidence="4" id="KW-0067">ATP-binding</keyword>
<dbReference type="GO" id="GO:0098796">
    <property type="term" value="C:membrane protein complex"/>
    <property type="evidence" value="ECO:0007669"/>
    <property type="project" value="UniProtKB-ARBA"/>
</dbReference>
<dbReference type="EMBL" id="CP009268">
    <property type="protein sequence ID" value="AJA53885.1"/>
    <property type="molecule type" value="Genomic_DNA"/>
</dbReference>
<evidence type="ECO:0000313" key="7">
    <source>
        <dbReference type="EMBL" id="KRU14090.1"/>
    </source>
</evidence>
<dbReference type="KEGG" id="cpat:CLPA_c38590"/>
<evidence type="ECO:0000256" key="1">
    <source>
        <dbReference type="ARBA" id="ARBA00005417"/>
    </source>
</evidence>
<dbReference type="PANTHER" id="PTHR42798:SF7">
    <property type="entry name" value="ALPHA-D-RIBOSE 1-METHYLPHOSPHONATE 5-TRIPHOSPHATE SYNTHASE SUBUNIT PHNL"/>
    <property type="match status" value="1"/>
</dbReference>
<accession>A0A0H3J9B2</accession>
<dbReference type="GO" id="GO:0022857">
    <property type="term" value="F:transmembrane transporter activity"/>
    <property type="evidence" value="ECO:0007669"/>
    <property type="project" value="UniProtKB-ARBA"/>
</dbReference>
<dbReference type="Proteomes" id="UP000028042">
    <property type="component" value="Unassembled WGS sequence"/>
</dbReference>
<dbReference type="eggNOG" id="COG1136">
    <property type="taxonomic scope" value="Bacteria"/>
</dbReference>
<dbReference type="InterPro" id="IPR003593">
    <property type="entry name" value="AAA+_ATPase"/>
</dbReference>
<dbReference type="KEGG" id="cpae:CPAST_c38590"/>
<organism evidence="6 9">
    <name type="scientific">Clostridium pasteurianum DSM 525 = ATCC 6013</name>
    <dbReference type="NCBI Taxonomy" id="1262449"/>
    <lineage>
        <taxon>Bacteria</taxon>
        <taxon>Bacillati</taxon>
        <taxon>Bacillota</taxon>
        <taxon>Clostridia</taxon>
        <taxon>Eubacteriales</taxon>
        <taxon>Clostridiaceae</taxon>
        <taxon>Clostridium</taxon>
    </lineage>
</organism>
<evidence type="ECO:0000256" key="4">
    <source>
        <dbReference type="ARBA" id="ARBA00022840"/>
    </source>
</evidence>
<dbReference type="GO" id="GO:0016887">
    <property type="term" value="F:ATP hydrolysis activity"/>
    <property type="evidence" value="ECO:0007669"/>
    <property type="project" value="InterPro"/>
</dbReference>
<sequence>MNVMEVRNVKKIYSSKLNGNESQALKDISFSVKKGEFLGIMGPSGSGKSTLLNVISTIDTPTGGTVTIGGKSIINLDEDELSEFRRSRLGFIFQDYNLLDTLTLKENIILPLSLARQDVRVIEEKVKKISSVLGIDDILNKSPYEVSGGQKQRAAAARAIITEPELILADEPTGALDSKSSTELLENLSELNRQNAATIVMVTHDAFSASYCNRIIFIKDGLLNCELERKGSRKEFFNEILKTLSTLGGVLSDIV</sequence>
<dbReference type="GO" id="GO:0005524">
    <property type="term" value="F:ATP binding"/>
    <property type="evidence" value="ECO:0007669"/>
    <property type="project" value="UniProtKB-KW"/>
</dbReference>
<keyword evidence="2" id="KW-0813">Transport</keyword>
<evidence type="ECO:0000313" key="9">
    <source>
        <dbReference type="Proteomes" id="UP000030905"/>
    </source>
</evidence>